<sequence length="53" mass="5181">VVRAALLAAATKVAAEIAAADMEALAAERAATVMGAVDAVAVIECVDRAATVV</sequence>
<evidence type="ECO:0000313" key="2">
    <source>
        <dbReference type="Proteomes" id="UP001233999"/>
    </source>
</evidence>
<proteinExistence type="predicted"/>
<evidence type="ECO:0000313" key="1">
    <source>
        <dbReference type="EMBL" id="KAJ9587992.1"/>
    </source>
</evidence>
<gene>
    <name evidence="1" type="ORF">L9F63_028199</name>
</gene>
<protein>
    <submittedName>
        <fullName evidence="1">Uncharacterized protein</fullName>
    </submittedName>
</protein>
<dbReference type="AlphaFoldDB" id="A0AAD7ZWH7"/>
<accession>A0AAD7ZWH7</accession>
<reference evidence="1" key="2">
    <citation type="submission" date="2023-05" db="EMBL/GenBank/DDBJ databases">
        <authorList>
            <person name="Fouks B."/>
        </authorList>
    </citation>
    <scope>NUCLEOTIDE SEQUENCE</scope>
    <source>
        <strain evidence="1">Stay&amp;Tobe</strain>
        <tissue evidence="1">Testes</tissue>
    </source>
</reference>
<dbReference type="Proteomes" id="UP001233999">
    <property type="component" value="Unassembled WGS sequence"/>
</dbReference>
<feature type="non-terminal residue" evidence="1">
    <location>
        <position position="53"/>
    </location>
</feature>
<name>A0AAD7ZWH7_DIPPU</name>
<keyword evidence="2" id="KW-1185">Reference proteome</keyword>
<feature type="non-terminal residue" evidence="1">
    <location>
        <position position="1"/>
    </location>
</feature>
<organism evidence="1 2">
    <name type="scientific">Diploptera punctata</name>
    <name type="common">Pacific beetle cockroach</name>
    <dbReference type="NCBI Taxonomy" id="6984"/>
    <lineage>
        <taxon>Eukaryota</taxon>
        <taxon>Metazoa</taxon>
        <taxon>Ecdysozoa</taxon>
        <taxon>Arthropoda</taxon>
        <taxon>Hexapoda</taxon>
        <taxon>Insecta</taxon>
        <taxon>Pterygota</taxon>
        <taxon>Neoptera</taxon>
        <taxon>Polyneoptera</taxon>
        <taxon>Dictyoptera</taxon>
        <taxon>Blattodea</taxon>
        <taxon>Blaberoidea</taxon>
        <taxon>Blaberidae</taxon>
        <taxon>Diplopterinae</taxon>
        <taxon>Diploptera</taxon>
    </lineage>
</organism>
<comment type="caution">
    <text evidence="1">The sequence shown here is derived from an EMBL/GenBank/DDBJ whole genome shotgun (WGS) entry which is preliminary data.</text>
</comment>
<dbReference type="EMBL" id="JASPKZ010006018">
    <property type="protein sequence ID" value="KAJ9587992.1"/>
    <property type="molecule type" value="Genomic_DNA"/>
</dbReference>
<reference evidence="1" key="1">
    <citation type="journal article" date="2023" name="IScience">
        <title>Live-bearing cockroach genome reveals convergent evolutionary mechanisms linked to viviparity in insects and beyond.</title>
        <authorList>
            <person name="Fouks B."/>
            <person name="Harrison M.C."/>
            <person name="Mikhailova A.A."/>
            <person name="Marchal E."/>
            <person name="English S."/>
            <person name="Carruthers M."/>
            <person name="Jennings E.C."/>
            <person name="Chiamaka E.L."/>
            <person name="Frigard R.A."/>
            <person name="Pippel M."/>
            <person name="Attardo G.M."/>
            <person name="Benoit J.B."/>
            <person name="Bornberg-Bauer E."/>
            <person name="Tobe S.S."/>
        </authorList>
    </citation>
    <scope>NUCLEOTIDE SEQUENCE</scope>
    <source>
        <strain evidence="1">Stay&amp;Tobe</strain>
    </source>
</reference>